<keyword evidence="8 9" id="KW-0472">Membrane</keyword>
<evidence type="ECO:0000256" key="7">
    <source>
        <dbReference type="ARBA" id="ARBA00022989"/>
    </source>
</evidence>
<evidence type="ECO:0000313" key="12">
    <source>
        <dbReference type="EMBL" id="CUJ38001.1"/>
    </source>
</evidence>
<gene>
    <name evidence="9 12" type="primary">lspA</name>
    <name evidence="12" type="ORF">ERS370000_03733</name>
    <name evidence="13" type="ORF">RIU57_25885</name>
</gene>
<evidence type="ECO:0000256" key="11">
    <source>
        <dbReference type="RuleBase" id="RU004181"/>
    </source>
</evidence>
<dbReference type="GeneID" id="84697000"/>
<keyword evidence="2 9" id="KW-1003">Cell membrane</keyword>
<keyword evidence="7 9" id="KW-1133">Transmembrane helix</keyword>
<feature type="transmembrane region" description="Helical" evidence="9">
    <location>
        <begin position="22"/>
        <end position="43"/>
    </location>
</feature>
<organism evidence="12 14">
    <name type="scientific">Achromobacter aegrifaciens</name>
    <dbReference type="NCBI Taxonomy" id="1287736"/>
    <lineage>
        <taxon>Bacteria</taxon>
        <taxon>Pseudomonadati</taxon>
        <taxon>Pseudomonadota</taxon>
        <taxon>Betaproteobacteria</taxon>
        <taxon>Burkholderiales</taxon>
        <taxon>Alcaligenaceae</taxon>
        <taxon>Achromobacter</taxon>
    </lineage>
</organism>
<keyword evidence="6 9" id="KW-0378">Hydrolase</keyword>
<comment type="subcellular location">
    <subcellularLocation>
        <location evidence="9">Cell membrane</location>
        <topology evidence="9">Multi-pass membrane protein</topology>
    </subcellularLocation>
</comment>
<feature type="active site" evidence="9">
    <location>
        <position position="135"/>
    </location>
</feature>
<name>A0AAD2J1N4_ACHAE</name>
<dbReference type="Proteomes" id="UP000044098">
    <property type="component" value="Unassembled WGS sequence"/>
</dbReference>
<comment type="catalytic activity">
    <reaction evidence="9 10">
        <text>Release of signal peptides from bacterial membrane prolipoproteins. Hydrolyzes -Xaa-Yaa-Zaa-|-(S,diacylglyceryl)Cys-, in which Xaa is hydrophobic (preferably Leu), and Yaa (Ala or Ser) and Zaa (Gly or Ala) have small, neutral side chains.</text>
        <dbReference type="EC" id="3.4.23.36"/>
    </reaction>
</comment>
<dbReference type="EMBL" id="JAVKVN010000012">
    <property type="protein sequence ID" value="MDR7948578.1"/>
    <property type="molecule type" value="Genomic_DNA"/>
</dbReference>
<evidence type="ECO:0000313" key="13">
    <source>
        <dbReference type="EMBL" id="MDR7948578.1"/>
    </source>
</evidence>
<accession>A0AAD2J1N4</accession>
<dbReference type="RefSeq" id="WP_054456015.1">
    <property type="nucleotide sequence ID" value="NZ_CADIJY010000004.1"/>
</dbReference>
<comment type="similarity">
    <text evidence="1 9 11">Belongs to the peptidase A8 family.</text>
</comment>
<sequence length="178" mass="19495">MARPSDPGVTGAAPVRAAPARVGGWLALALLIIVLDQLTKVYFNTSFQYGERVNVLPVFDFTLMYNRGAAFSFLASEEGWQRWLFTGLGCVAAVVITIILRRTHGQPRFSLALTLILGGAIGNVIDRVVYGHVVDFLLFYWNTSYFPAFNLADVGITCGAILLVLDELLRGRKAKTQA</sequence>
<evidence type="ECO:0000256" key="10">
    <source>
        <dbReference type="RuleBase" id="RU000594"/>
    </source>
</evidence>
<comment type="caution">
    <text evidence="12">The sequence shown here is derived from an EMBL/GenBank/DDBJ whole genome shotgun (WGS) entry which is preliminary data.</text>
</comment>
<keyword evidence="3 9" id="KW-0645">Protease</keyword>
<evidence type="ECO:0000256" key="2">
    <source>
        <dbReference type="ARBA" id="ARBA00022475"/>
    </source>
</evidence>
<evidence type="ECO:0000256" key="5">
    <source>
        <dbReference type="ARBA" id="ARBA00022750"/>
    </source>
</evidence>
<keyword evidence="5 9" id="KW-0064">Aspartyl protease</keyword>
<feature type="transmembrane region" description="Helical" evidence="9">
    <location>
        <begin position="145"/>
        <end position="165"/>
    </location>
</feature>
<dbReference type="NCBIfam" id="TIGR00077">
    <property type="entry name" value="lspA"/>
    <property type="match status" value="1"/>
</dbReference>
<keyword evidence="15" id="KW-1185">Reference proteome</keyword>
<reference evidence="13" key="3">
    <citation type="submission" date="2024-05" db="EMBL/GenBank/DDBJ databases">
        <title>Glyphosate-induced phosphonatase operons in soil bacteria of genus Achromobacter.</title>
        <authorList>
            <person name="Epiktetov D.O."/>
            <person name="Sviridov A.V."/>
            <person name="Tarlachkov S.V."/>
            <person name="Shushkova T.V."/>
            <person name="Toropygin I.Y."/>
            <person name="Leontievsky A."/>
        </authorList>
    </citation>
    <scope>NUCLEOTIDE SEQUENCE</scope>
    <source>
        <strain evidence="13">Kg 16</strain>
    </source>
</reference>
<dbReference type="Proteomes" id="UP001264156">
    <property type="component" value="Unassembled WGS sequence"/>
</dbReference>
<dbReference type="HAMAP" id="MF_00161">
    <property type="entry name" value="LspA"/>
    <property type="match status" value="1"/>
</dbReference>
<comment type="pathway">
    <text evidence="9">Protein modification; lipoprotein biosynthesis (signal peptide cleavage).</text>
</comment>
<proteinExistence type="inferred from homology"/>
<keyword evidence="4 9" id="KW-0812">Transmembrane</keyword>
<protein>
    <recommendedName>
        <fullName evidence="9">Lipoprotein signal peptidase</fullName>
        <ecNumber evidence="9">3.4.23.36</ecNumber>
    </recommendedName>
    <alternativeName>
        <fullName evidence="9">Prolipoprotein signal peptidase</fullName>
    </alternativeName>
    <alternativeName>
        <fullName evidence="9">Signal peptidase II</fullName>
        <shortName evidence="9">SPase II</shortName>
    </alternativeName>
</protein>
<evidence type="ECO:0000256" key="3">
    <source>
        <dbReference type="ARBA" id="ARBA00022670"/>
    </source>
</evidence>
<evidence type="ECO:0000256" key="9">
    <source>
        <dbReference type="HAMAP-Rule" id="MF_00161"/>
    </source>
</evidence>
<feature type="transmembrane region" description="Helical" evidence="9">
    <location>
        <begin position="80"/>
        <end position="100"/>
    </location>
</feature>
<dbReference type="GO" id="GO:0006508">
    <property type="term" value="P:proteolysis"/>
    <property type="evidence" value="ECO:0007669"/>
    <property type="project" value="UniProtKB-KW"/>
</dbReference>
<evidence type="ECO:0000313" key="15">
    <source>
        <dbReference type="Proteomes" id="UP001264156"/>
    </source>
</evidence>
<comment type="function">
    <text evidence="9 10">This protein specifically catalyzes the removal of signal peptides from prolipoproteins.</text>
</comment>
<evidence type="ECO:0000256" key="4">
    <source>
        <dbReference type="ARBA" id="ARBA00022692"/>
    </source>
</evidence>
<dbReference type="PRINTS" id="PR00781">
    <property type="entry name" value="LIPOSIGPTASE"/>
</dbReference>
<dbReference type="InterPro" id="IPR001872">
    <property type="entry name" value="Peptidase_A8"/>
</dbReference>
<dbReference type="PANTHER" id="PTHR33695">
    <property type="entry name" value="LIPOPROTEIN SIGNAL PEPTIDASE"/>
    <property type="match status" value="1"/>
</dbReference>
<dbReference type="Pfam" id="PF01252">
    <property type="entry name" value="Peptidase_A8"/>
    <property type="match status" value="1"/>
</dbReference>
<evidence type="ECO:0000256" key="8">
    <source>
        <dbReference type="ARBA" id="ARBA00023136"/>
    </source>
</evidence>
<dbReference type="EC" id="3.4.23.36" evidence="9"/>
<dbReference type="PANTHER" id="PTHR33695:SF1">
    <property type="entry name" value="LIPOPROTEIN SIGNAL PEPTIDASE"/>
    <property type="match status" value="1"/>
</dbReference>
<dbReference type="GO" id="GO:0005886">
    <property type="term" value="C:plasma membrane"/>
    <property type="evidence" value="ECO:0007669"/>
    <property type="project" value="UniProtKB-SubCell"/>
</dbReference>
<feature type="active site" evidence="9">
    <location>
        <position position="153"/>
    </location>
</feature>
<reference evidence="15" key="2">
    <citation type="submission" date="2023-07" db="EMBL/GenBank/DDBJ databases">
        <title>Glyphosate-induced phosphonatase operons in soil bacteria of genus Achromobacter.</title>
        <authorList>
            <person name="Epiktetov D.O."/>
            <person name="Sviridov A.V."/>
            <person name="Tarlachkov S.V."/>
            <person name="Shushkova T.V."/>
            <person name="Toropygin I.Y."/>
            <person name="Leontievsky A."/>
        </authorList>
    </citation>
    <scope>NUCLEOTIDE SEQUENCE [LARGE SCALE GENOMIC DNA]</scope>
    <source>
        <strain evidence="15">Kg 16</strain>
    </source>
</reference>
<reference evidence="12 14" key="1">
    <citation type="submission" date="2015-09" db="EMBL/GenBank/DDBJ databases">
        <authorList>
            <consortium name="Pathogen Informatics"/>
        </authorList>
    </citation>
    <scope>NUCLEOTIDE SEQUENCE [LARGE SCALE GENOMIC DNA]</scope>
    <source>
        <strain evidence="12 14">2789STDY5608625</strain>
    </source>
</reference>
<dbReference type="AlphaFoldDB" id="A0AAD2J1N4"/>
<evidence type="ECO:0000256" key="1">
    <source>
        <dbReference type="ARBA" id="ARBA00006139"/>
    </source>
</evidence>
<evidence type="ECO:0000313" key="14">
    <source>
        <dbReference type="Proteomes" id="UP000044098"/>
    </source>
</evidence>
<dbReference type="EMBL" id="CYTK01000006">
    <property type="protein sequence ID" value="CUJ38001.1"/>
    <property type="molecule type" value="Genomic_DNA"/>
</dbReference>
<feature type="transmembrane region" description="Helical" evidence="9">
    <location>
        <begin position="109"/>
        <end position="125"/>
    </location>
</feature>
<dbReference type="PROSITE" id="PS00855">
    <property type="entry name" value="SPASE_II"/>
    <property type="match status" value="1"/>
</dbReference>
<evidence type="ECO:0000256" key="6">
    <source>
        <dbReference type="ARBA" id="ARBA00022801"/>
    </source>
</evidence>
<dbReference type="GO" id="GO:0004190">
    <property type="term" value="F:aspartic-type endopeptidase activity"/>
    <property type="evidence" value="ECO:0007669"/>
    <property type="project" value="UniProtKB-UniRule"/>
</dbReference>
<keyword evidence="12" id="KW-0449">Lipoprotein</keyword>